<dbReference type="PANTHER" id="PTHR43473:SF2">
    <property type="entry name" value="MAGNESIUM-CHELATASE SUBUNIT CHLD, CHLOROPLASTIC"/>
    <property type="match status" value="1"/>
</dbReference>
<reference evidence="1 2" key="1">
    <citation type="journal article" date="2021" name="Nat. Plants">
        <title>The Taxus genome provides insights into paclitaxel biosynthesis.</title>
        <authorList>
            <person name="Xiong X."/>
            <person name="Gou J."/>
            <person name="Liao Q."/>
            <person name="Li Y."/>
            <person name="Zhou Q."/>
            <person name="Bi G."/>
            <person name="Li C."/>
            <person name="Du R."/>
            <person name="Wang X."/>
            <person name="Sun T."/>
            <person name="Guo L."/>
            <person name="Liang H."/>
            <person name="Lu P."/>
            <person name="Wu Y."/>
            <person name="Zhang Z."/>
            <person name="Ro D.K."/>
            <person name="Shang Y."/>
            <person name="Huang S."/>
            <person name="Yan J."/>
        </authorList>
    </citation>
    <scope>NUCLEOTIDE SEQUENCE [LARGE SCALE GENOMIC DNA]</scope>
    <source>
        <strain evidence="1">Ta-2019</strain>
    </source>
</reference>
<proteinExistence type="predicted"/>
<dbReference type="EMBL" id="JAHRHJ020000005">
    <property type="protein sequence ID" value="KAH9315205.1"/>
    <property type="molecule type" value="Genomic_DNA"/>
</dbReference>
<feature type="non-terminal residue" evidence="1">
    <location>
        <position position="1"/>
    </location>
</feature>
<comment type="caution">
    <text evidence="1">The sequence shown here is derived from an EMBL/GenBank/DDBJ whole genome shotgun (WGS) entry which is preliminary data.</text>
</comment>
<protein>
    <submittedName>
        <fullName evidence="1">Uncharacterized protein</fullName>
    </submittedName>
</protein>
<gene>
    <name evidence="1" type="ORF">KI387_023832</name>
</gene>
<evidence type="ECO:0000313" key="1">
    <source>
        <dbReference type="EMBL" id="KAH9315205.1"/>
    </source>
</evidence>
<dbReference type="Proteomes" id="UP000824469">
    <property type="component" value="Unassembled WGS sequence"/>
</dbReference>
<dbReference type="AlphaFoldDB" id="A0AA38G4C5"/>
<organism evidence="1 2">
    <name type="scientific">Taxus chinensis</name>
    <name type="common">Chinese yew</name>
    <name type="synonym">Taxus wallichiana var. chinensis</name>
    <dbReference type="NCBI Taxonomy" id="29808"/>
    <lineage>
        <taxon>Eukaryota</taxon>
        <taxon>Viridiplantae</taxon>
        <taxon>Streptophyta</taxon>
        <taxon>Embryophyta</taxon>
        <taxon>Tracheophyta</taxon>
        <taxon>Spermatophyta</taxon>
        <taxon>Pinopsida</taxon>
        <taxon>Pinidae</taxon>
        <taxon>Conifers II</taxon>
        <taxon>Cupressales</taxon>
        <taxon>Taxaceae</taxon>
        <taxon>Taxus</taxon>
    </lineage>
</organism>
<accession>A0AA38G4C5</accession>
<keyword evidence="2" id="KW-1185">Reference proteome</keyword>
<dbReference type="PANTHER" id="PTHR43473">
    <property type="entry name" value="MAGNESIUM-CHELATASE SUBUNIT CHLD, CHLOROPLASTIC"/>
    <property type="match status" value="1"/>
</dbReference>
<sequence length="144" mass="15776">MLQLIPELGMSLKHWKGQRASLLFDSALGEPGRQYFLDLDMKLEYDGIQISVRVGLNAEKSGDVGRVMIVAVTDGRANISLKRSTDPYSSATSDAPKPSSQELKEEILEIAGKIYKAGMSLLVIDTENKFISTGFAKEIARVAQ</sequence>
<evidence type="ECO:0000313" key="2">
    <source>
        <dbReference type="Proteomes" id="UP000824469"/>
    </source>
</evidence>
<name>A0AA38G4C5_TAXCH</name>